<dbReference type="InParanoid" id="F5Y892"/>
<feature type="domain" description="GFO/IDH/MocA-like oxidoreductase" evidence="2">
    <location>
        <begin position="133"/>
        <end position="272"/>
    </location>
</feature>
<dbReference type="eggNOG" id="COG0673">
    <property type="taxonomic scope" value="Bacteria"/>
</dbReference>
<dbReference type="AlphaFoldDB" id="F5Y892"/>
<dbReference type="KEGG" id="taz:TREAZ_0990"/>
<dbReference type="PANTHER" id="PTHR43708">
    <property type="entry name" value="CONSERVED EXPRESSED OXIDOREDUCTASE (EUROFUNG)"/>
    <property type="match status" value="1"/>
</dbReference>
<reference evidence="3 4" key="2">
    <citation type="journal article" date="2011" name="ISME J.">
        <title>RNA-seq reveals cooperative metabolic interactions between two termite-gut spirochete species in co-culture.</title>
        <authorList>
            <person name="Rosenthal A.Z."/>
            <person name="Matson E.G."/>
            <person name="Eldar A."/>
            <person name="Leadbetter J.R."/>
        </authorList>
    </citation>
    <scope>NUCLEOTIDE SEQUENCE [LARGE SCALE GENOMIC DNA]</scope>
    <source>
        <strain evidence="4">ATCC BAA-888 / DSM 13862 / ZAS-9</strain>
    </source>
</reference>
<dbReference type="Gene3D" id="3.40.50.720">
    <property type="entry name" value="NAD(P)-binding Rossmann-like Domain"/>
    <property type="match status" value="1"/>
</dbReference>
<dbReference type="InterPro" id="IPR051317">
    <property type="entry name" value="Gfo/Idh/MocA_oxidoreduct"/>
</dbReference>
<dbReference type="Pfam" id="PF01408">
    <property type="entry name" value="GFO_IDH_MocA"/>
    <property type="match status" value="1"/>
</dbReference>
<dbReference type="Gene3D" id="3.30.360.10">
    <property type="entry name" value="Dihydrodipicolinate Reductase, domain 2"/>
    <property type="match status" value="1"/>
</dbReference>
<sequence length="380" mass="42165">MSSFKRVKAALIGCGVISRTYFKNLTTKFHVIELIGCADIIPEKARLCADEFGLKAMTVEEIYNDPSIEIVINTTFPLAHYNVTKAALLAGKNVYTEKMMAVEYSLGEELVKLSNDKGLLFTTAPDTFLGGGWQTVRNIIDIGWIGKPVGVNAICIRSYEDYGSVYSKTKHFVFGYGSGIPFDMGGYYMHAMINLLGPISRVTGFAQIREPIRKYTNPRHPKFGETFELDSTNSMTATLEFKNGTLANLLITSASFGFEKPVFEIYGTEGALILFDPNDFSGEIKLRRNTMSEYNIISSIFPYNDDNRGIGVADMAYALLENRKPRVDASLGLHALEAMHGVVGCAKDNLTHIMKTTVERPEPLPLIHADGETYENILRS</sequence>
<dbReference type="InterPro" id="IPR055170">
    <property type="entry name" value="GFO_IDH_MocA-like_dom"/>
</dbReference>
<dbReference type="PANTHER" id="PTHR43708:SF1">
    <property type="entry name" value="GALACTOSE_LACTOSE METABOLISM REGULATORY PROTEIN GAL80"/>
    <property type="match status" value="1"/>
</dbReference>
<dbReference type="EMBL" id="CP001841">
    <property type="protein sequence ID" value="AEF82061.1"/>
    <property type="molecule type" value="Genomic_DNA"/>
</dbReference>
<dbReference type="Proteomes" id="UP000009222">
    <property type="component" value="Chromosome"/>
</dbReference>
<feature type="domain" description="Gfo/Idh/MocA-like oxidoreductase N-terminal" evidence="1">
    <location>
        <begin position="8"/>
        <end position="122"/>
    </location>
</feature>
<dbReference type="OrthoDB" id="9815825at2"/>
<evidence type="ECO:0000259" key="2">
    <source>
        <dbReference type="Pfam" id="PF22725"/>
    </source>
</evidence>
<accession>F5Y892</accession>
<keyword evidence="4" id="KW-1185">Reference proteome</keyword>
<reference evidence="4" key="1">
    <citation type="submission" date="2009-12" db="EMBL/GenBank/DDBJ databases">
        <title>Complete sequence of Treponema azotonutricium strain ZAS-9.</title>
        <authorList>
            <person name="Tetu S.G."/>
            <person name="Matson E."/>
            <person name="Ren Q."/>
            <person name="Seshadri R."/>
            <person name="Elbourne L."/>
            <person name="Hassan K.A."/>
            <person name="Durkin A."/>
            <person name="Radune D."/>
            <person name="Mohamoud Y."/>
            <person name="Shay R."/>
            <person name="Jin S."/>
            <person name="Zhang X."/>
            <person name="Lucey K."/>
            <person name="Ballor N.R."/>
            <person name="Ottesen E."/>
            <person name="Rosenthal R."/>
            <person name="Allen A."/>
            <person name="Leadbetter J.R."/>
            <person name="Paulsen I.T."/>
        </authorList>
    </citation>
    <scope>NUCLEOTIDE SEQUENCE [LARGE SCALE GENOMIC DNA]</scope>
    <source>
        <strain evidence="4">ATCC BAA-888 / DSM 13862 / ZAS-9</strain>
    </source>
</reference>
<dbReference type="InterPro" id="IPR000683">
    <property type="entry name" value="Gfo/Idh/MocA-like_OxRdtase_N"/>
</dbReference>
<dbReference type="InterPro" id="IPR036291">
    <property type="entry name" value="NAD(P)-bd_dom_sf"/>
</dbReference>
<organism evidence="3 4">
    <name type="scientific">Leadbettera azotonutricia (strain ATCC BAA-888 / DSM 13862 / ZAS-9)</name>
    <name type="common">Treponema azotonutricium</name>
    <dbReference type="NCBI Taxonomy" id="545695"/>
    <lineage>
        <taxon>Bacteria</taxon>
        <taxon>Pseudomonadati</taxon>
        <taxon>Spirochaetota</taxon>
        <taxon>Spirochaetia</taxon>
        <taxon>Spirochaetales</taxon>
        <taxon>Breznakiellaceae</taxon>
        <taxon>Leadbettera</taxon>
    </lineage>
</organism>
<dbReference type="SUPFAM" id="SSF55347">
    <property type="entry name" value="Glyceraldehyde-3-phosphate dehydrogenase-like, C-terminal domain"/>
    <property type="match status" value="1"/>
</dbReference>
<dbReference type="HOGENOM" id="CLU_023194_6_0_12"/>
<evidence type="ECO:0000259" key="1">
    <source>
        <dbReference type="Pfam" id="PF01408"/>
    </source>
</evidence>
<dbReference type="STRING" id="545695.TREAZ_0990"/>
<evidence type="ECO:0000313" key="4">
    <source>
        <dbReference type="Proteomes" id="UP000009222"/>
    </source>
</evidence>
<protein>
    <submittedName>
        <fullName evidence="3">Dehydrogenase</fullName>
    </submittedName>
</protein>
<dbReference type="Pfam" id="PF22725">
    <property type="entry name" value="GFO_IDH_MocA_C3"/>
    <property type="match status" value="1"/>
</dbReference>
<dbReference type="RefSeq" id="WP_015710995.1">
    <property type="nucleotide sequence ID" value="NC_015577.1"/>
</dbReference>
<proteinExistence type="predicted"/>
<dbReference type="SUPFAM" id="SSF51735">
    <property type="entry name" value="NAD(P)-binding Rossmann-fold domains"/>
    <property type="match status" value="1"/>
</dbReference>
<dbReference type="GO" id="GO:0000166">
    <property type="term" value="F:nucleotide binding"/>
    <property type="evidence" value="ECO:0007669"/>
    <property type="project" value="InterPro"/>
</dbReference>
<gene>
    <name evidence="3" type="ordered locus">TREAZ_0990</name>
</gene>
<evidence type="ECO:0000313" key="3">
    <source>
        <dbReference type="EMBL" id="AEF82061.1"/>
    </source>
</evidence>
<name>F5Y892_LEAAZ</name>